<name>A0A1Z5IWD8_9LACO</name>
<dbReference type="Proteomes" id="UP000198414">
    <property type="component" value="Unassembled WGS sequence"/>
</dbReference>
<organism evidence="2 3">
    <name type="scientific">Secundilactobacillus pentosiphilus</name>
    <dbReference type="NCBI Taxonomy" id="1714682"/>
    <lineage>
        <taxon>Bacteria</taxon>
        <taxon>Bacillati</taxon>
        <taxon>Bacillota</taxon>
        <taxon>Bacilli</taxon>
        <taxon>Lactobacillales</taxon>
        <taxon>Lactobacillaceae</taxon>
        <taxon>Secundilactobacillus</taxon>
    </lineage>
</organism>
<evidence type="ECO:0000313" key="3">
    <source>
        <dbReference type="Proteomes" id="UP000198414"/>
    </source>
</evidence>
<evidence type="ECO:0000313" key="2">
    <source>
        <dbReference type="EMBL" id="GAX05908.1"/>
    </source>
</evidence>
<dbReference type="OrthoDB" id="2329257at2"/>
<accession>A0A1Z5IWD8</accession>
<gene>
    <name evidence="2" type="ORF">IWT25_01233</name>
</gene>
<dbReference type="AlphaFoldDB" id="A0A1Z5IWD8"/>
<evidence type="ECO:0008006" key="4">
    <source>
        <dbReference type="Google" id="ProtNLM"/>
    </source>
</evidence>
<proteinExistence type="predicted"/>
<feature type="signal peptide" evidence="1">
    <location>
        <begin position="1"/>
        <end position="29"/>
    </location>
</feature>
<protein>
    <recommendedName>
        <fullName evidence="4">S-layer protein</fullName>
    </recommendedName>
</protein>
<comment type="caution">
    <text evidence="2">The sequence shown here is derived from an EMBL/GenBank/DDBJ whole genome shotgun (WGS) entry which is preliminary data.</text>
</comment>
<evidence type="ECO:0000256" key="1">
    <source>
        <dbReference type="SAM" id="SignalP"/>
    </source>
</evidence>
<sequence precursor="true">MLNRKWLKGLLTMGLLVGGIGASAITAQAKRYAKVIKTSYSLVESSTYLNVTGKHALYNKPGTTKGAKVVKTKSQLKKYAVSKHGMDSFMWLRTATTNRHSVYLKIATFDHKVQGWIYDGKTKNPYVGVIRYQDAAHTVPAGGVNAFKTVTPSSLTTDEATGFYRLANPGTANDGTAKVYSTPFETGPFKVIVNMPNKASSADYANDVFVITGAETRTRQGDRWLSVQDLSNSRIAGVIRDGALKKIAPVSAQDGVTVNYVERSTGKKVGSVIVPFGAAVGKTTMDFGYEFDNQPGASTQYMNMPAGYIGAYSEDNFFGTQPGTHDVTKGSVVTYYVQKKTN</sequence>
<keyword evidence="1" id="KW-0732">Signal</keyword>
<reference evidence="2 3" key="1">
    <citation type="submission" date="2015-11" db="EMBL/GenBank/DDBJ databases">
        <title>Draft genome sequences of new species of the genus Lactobacillus isolated from orchardgrass silage.</title>
        <authorList>
            <person name="Tohno M."/>
            <person name="Tanizawa Y."/>
            <person name="Arita M."/>
        </authorList>
    </citation>
    <scope>NUCLEOTIDE SEQUENCE [LARGE SCALE GENOMIC DNA]</scope>
    <source>
        <strain evidence="2 3">IWT25</strain>
    </source>
</reference>
<dbReference type="EMBL" id="BCMI01000009">
    <property type="protein sequence ID" value="GAX05908.1"/>
    <property type="molecule type" value="Genomic_DNA"/>
</dbReference>
<dbReference type="RefSeq" id="WP_089121081.1">
    <property type="nucleotide sequence ID" value="NZ_BCMI01000009.1"/>
</dbReference>
<feature type="chain" id="PRO_5012396545" description="S-layer protein" evidence="1">
    <location>
        <begin position="30"/>
        <end position="342"/>
    </location>
</feature>